<dbReference type="EMBL" id="JAPDGR010000129">
    <property type="protein sequence ID" value="KAJ2995557.1"/>
    <property type="molecule type" value="Genomic_DNA"/>
</dbReference>
<comment type="caution">
    <text evidence="1">The sequence shown here is derived from an EMBL/GenBank/DDBJ whole genome shotgun (WGS) entry which is preliminary data.</text>
</comment>
<reference evidence="1" key="1">
    <citation type="submission" date="2022-10" db="EMBL/GenBank/DDBJ databases">
        <title>Genome Sequence of Xylaria curta.</title>
        <authorList>
            <person name="Buettner E."/>
        </authorList>
    </citation>
    <scope>NUCLEOTIDE SEQUENCE</scope>
    <source>
        <strain evidence="1">Babe10</strain>
    </source>
</reference>
<protein>
    <submittedName>
        <fullName evidence="1">Uncharacterized protein</fullName>
    </submittedName>
</protein>
<dbReference type="Proteomes" id="UP001143856">
    <property type="component" value="Unassembled WGS sequence"/>
</dbReference>
<evidence type="ECO:0000313" key="2">
    <source>
        <dbReference type="Proteomes" id="UP001143856"/>
    </source>
</evidence>
<sequence length="280" mass="31666">MAGRPPTSRFSLAIAILLLLIVIYTIWPLPPLDFASILDKGNGSSGPKQMGVSIRPVAADDLEAIVNIVIKAFPYDEQFAYRYPYRQEYPEDHYTYTRLYYAEYLNTTFAGQNTIMVAETTDLENPEKTKVIALSIWDNPGDREPNPDILVVAPPKNHPERKDCNPARLKAFSEATMKARKDIFVTKFGERQLSLRQMATLPDYWRRGAASALLKWGMERARKEGVAVSMFAGNMGKPLYLKYGFKELGKVKIQAPNETEVTYEIAMAWDPKDEDTTATL</sequence>
<organism evidence="1 2">
    <name type="scientific">Xylaria curta</name>
    <dbReference type="NCBI Taxonomy" id="42375"/>
    <lineage>
        <taxon>Eukaryota</taxon>
        <taxon>Fungi</taxon>
        <taxon>Dikarya</taxon>
        <taxon>Ascomycota</taxon>
        <taxon>Pezizomycotina</taxon>
        <taxon>Sordariomycetes</taxon>
        <taxon>Xylariomycetidae</taxon>
        <taxon>Xylariales</taxon>
        <taxon>Xylariaceae</taxon>
        <taxon>Xylaria</taxon>
    </lineage>
</organism>
<accession>A0ACC1PL66</accession>
<gene>
    <name evidence="1" type="ORF">NUW58_g1239</name>
</gene>
<proteinExistence type="predicted"/>
<keyword evidence="2" id="KW-1185">Reference proteome</keyword>
<evidence type="ECO:0000313" key="1">
    <source>
        <dbReference type="EMBL" id="KAJ2995557.1"/>
    </source>
</evidence>
<name>A0ACC1PL66_9PEZI</name>